<organism evidence="1 2">
    <name type="scientific">Spiromyces aspiralis</name>
    <dbReference type="NCBI Taxonomy" id="68401"/>
    <lineage>
        <taxon>Eukaryota</taxon>
        <taxon>Fungi</taxon>
        <taxon>Fungi incertae sedis</taxon>
        <taxon>Zoopagomycota</taxon>
        <taxon>Kickxellomycotina</taxon>
        <taxon>Kickxellomycetes</taxon>
        <taxon>Kickxellales</taxon>
        <taxon>Kickxellaceae</taxon>
        <taxon>Spiromyces</taxon>
    </lineage>
</organism>
<evidence type="ECO:0000313" key="2">
    <source>
        <dbReference type="Proteomes" id="UP001145114"/>
    </source>
</evidence>
<dbReference type="Proteomes" id="UP001145114">
    <property type="component" value="Unassembled WGS sequence"/>
</dbReference>
<dbReference type="EMBL" id="JAMZIH010005144">
    <property type="protein sequence ID" value="KAJ1676010.1"/>
    <property type="molecule type" value="Genomic_DNA"/>
</dbReference>
<comment type="caution">
    <text evidence="1">The sequence shown here is derived from an EMBL/GenBank/DDBJ whole genome shotgun (WGS) entry which is preliminary data.</text>
</comment>
<accession>A0ACC1HHB6</accession>
<name>A0ACC1HHB6_9FUNG</name>
<proteinExistence type="predicted"/>
<reference evidence="1" key="1">
    <citation type="submission" date="2022-06" db="EMBL/GenBank/DDBJ databases">
        <title>Phylogenomic reconstructions and comparative analyses of Kickxellomycotina fungi.</title>
        <authorList>
            <person name="Reynolds N.K."/>
            <person name="Stajich J.E."/>
            <person name="Barry K."/>
            <person name="Grigoriev I.V."/>
            <person name="Crous P."/>
            <person name="Smith M.E."/>
        </authorList>
    </citation>
    <scope>NUCLEOTIDE SEQUENCE</scope>
    <source>
        <strain evidence="1">RSA 2271</strain>
    </source>
</reference>
<protein>
    <submittedName>
        <fullName evidence="1">Uncharacterized protein</fullName>
    </submittedName>
</protein>
<sequence>MSYNYNSQNPYEPNYAPVGSNVNSHGGSDGNAGGFKSSAEGFFSTLRNTFEVGVRSVQEMTKSGNFAMERECLRAAEILKEFVVPPKIGDLDSIIPPDVLKRCKGIAVINVLKGAFLWGGRLGSGVVIARLPDGSWSGPSAIKLGGASIGGQIGGSITQVVMILNTQEAVETFYKTGNFNLGSSLSMAAGPVGRSGELAASFNGDSVAAVYSYSRTKGAFIGVSVEGSVIIYHRDVNYEFYGQNAPPKDVLTGVIRPRDDIPEWNELHHVLLTRCS</sequence>
<evidence type="ECO:0000313" key="1">
    <source>
        <dbReference type="EMBL" id="KAJ1676010.1"/>
    </source>
</evidence>
<keyword evidence="2" id="KW-1185">Reference proteome</keyword>
<gene>
    <name evidence="1" type="ORF">EV182_000079</name>
</gene>